<comment type="caution">
    <text evidence="2">The sequence shown here is derived from an EMBL/GenBank/DDBJ whole genome shotgun (WGS) entry which is preliminary data.</text>
</comment>
<reference evidence="2 3" key="1">
    <citation type="journal article" date="2013" name="Fungal Biol.">
        <title>Analysis of microsatellite markers in the genome of the plant pathogen Ceratocystis fimbriata.</title>
        <authorList>
            <person name="Simpson M.C."/>
            <person name="Wilken P.M."/>
            <person name="Coetzee M.P."/>
            <person name="Wingfield M.J."/>
            <person name="Wingfield B.D."/>
        </authorList>
    </citation>
    <scope>NUCLEOTIDE SEQUENCE [LARGE SCALE GENOMIC DNA]</scope>
    <source>
        <strain evidence="2 3">CBS 114723</strain>
    </source>
</reference>
<accession>A0A2C5WVQ0</accession>
<evidence type="ECO:0000313" key="3">
    <source>
        <dbReference type="Proteomes" id="UP000222788"/>
    </source>
</evidence>
<protein>
    <submittedName>
        <fullName evidence="2">Uncharacterized protein</fullName>
    </submittedName>
</protein>
<sequence>MHLPSWIHLSLGLSCFQTGCNPGSASNDQPGEGTTPESVQPYMAPIDTDFGVEQSSAVSKRGSPDSPSFLEENGYTYSDLHAGIIGVYSRRYGQNNQDAVLELYIDTETQVTTVFSNKLHLENHDRYSRQTHQIIQALYHEHSMDIGKMKWCAMSIDHSSTLQTIREYRKSNGLGPTDDIKLVPTSQGWPTFASTRYYEFAYAMVPGANVDRMIVKGQTSLDTDVSDEAASAPEMIMFSFTMPLSDKEATVDTIGEHAAELAAEDNLKAGLQAAKNAMDAYVKNIQETASA</sequence>
<evidence type="ECO:0000313" key="2">
    <source>
        <dbReference type="EMBL" id="PHH49863.1"/>
    </source>
</evidence>
<dbReference type="Proteomes" id="UP000222788">
    <property type="component" value="Unassembled WGS sequence"/>
</dbReference>
<dbReference type="EMBL" id="APWK03000164">
    <property type="protein sequence ID" value="PHH49863.1"/>
    <property type="molecule type" value="Genomic_DNA"/>
</dbReference>
<dbReference type="AlphaFoldDB" id="A0A2C5WVQ0"/>
<feature type="signal peptide" evidence="1">
    <location>
        <begin position="1"/>
        <end position="25"/>
    </location>
</feature>
<gene>
    <name evidence="2" type="ORF">CFIMG_007603RA</name>
</gene>
<keyword evidence="3" id="KW-1185">Reference proteome</keyword>
<organism evidence="2 3">
    <name type="scientific">Ceratocystis fimbriata CBS 114723</name>
    <dbReference type="NCBI Taxonomy" id="1035309"/>
    <lineage>
        <taxon>Eukaryota</taxon>
        <taxon>Fungi</taxon>
        <taxon>Dikarya</taxon>
        <taxon>Ascomycota</taxon>
        <taxon>Pezizomycotina</taxon>
        <taxon>Sordariomycetes</taxon>
        <taxon>Hypocreomycetidae</taxon>
        <taxon>Microascales</taxon>
        <taxon>Ceratocystidaceae</taxon>
        <taxon>Ceratocystis</taxon>
    </lineage>
</organism>
<evidence type="ECO:0000256" key="1">
    <source>
        <dbReference type="SAM" id="SignalP"/>
    </source>
</evidence>
<keyword evidence="1" id="KW-0732">Signal</keyword>
<name>A0A2C5WVQ0_9PEZI</name>
<proteinExistence type="predicted"/>
<reference evidence="2 3" key="2">
    <citation type="journal article" date="2013" name="IMA Fungus">
        <title>IMA Genome-F 1: Ceratocystis fimbriata: Draft nuclear genome sequence for the plant pathogen, Ceratocystis fimbriata.</title>
        <authorList>
            <person name="Wilken P.M."/>
            <person name="Steenkamp E.T."/>
            <person name="Wingfield M.J."/>
            <person name="de Beer Z.W."/>
            <person name="Wingfield B.D."/>
        </authorList>
    </citation>
    <scope>NUCLEOTIDE SEQUENCE [LARGE SCALE GENOMIC DNA]</scope>
    <source>
        <strain evidence="2 3">CBS 114723</strain>
    </source>
</reference>
<feature type="chain" id="PRO_5012948304" evidence="1">
    <location>
        <begin position="26"/>
        <end position="291"/>
    </location>
</feature>